<dbReference type="InterPro" id="IPR036431">
    <property type="entry name" value="ARID_dom_sf"/>
</dbReference>
<organism evidence="2 3">
    <name type="scientific">Giardia intestinalis (strain P15)</name>
    <name type="common">Giardia lamblia</name>
    <dbReference type="NCBI Taxonomy" id="658858"/>
    <lineage>
        <taxon>Eukaryota</taxon>
        <taxon>Metamonada</taxon>
        <taxon>Diplomonadida</taxon>
        <taxon>Hexamitidae</taxon>
        <taxon>Giardiinae</taxon>
        <taxon>Giardia</taxon>
    </lineage>
</organism>
<accession>E1EWZ9</accession>
<dbReference type="OMA" id="LTETAIW"/>
<dbReference type="Proteomes" id="UP000008974">
    <property type="component" value="Unassembled WGS sequence"/>
</dbReference>
<protein>
    <submittedName>
        <fullName evidence="2">ARID2 protein</fullName>
    </submittedName>
</protein>
<feature type="domain" description="ARID" evidence="1">
    <location>
        <begin position="1"/>
        <end position="82"/>
    </location>
</feature>
<sequence length="269" mass="30237">MNNSICELCVRENPGMRWTIGGASVTIESLCHAVQQLKTQSSNFSWAAVSRALGLSKSATSASSMLKRKYQRYIQPYESLSALTALHIPVNPVVSYLEQRSMSAKLSDKLGTMPDILFVQKKEETLSLQVLRNLQFQPVKKPGEQVVSNMDYTQQVMELYNESQPLTDELLADLLGRLDGVVSLTIGPLTYLTTVPDFRILHQSLQKLILYDLPSRLVEGVHDMAVEFLPKLHTLSILATSYHMISPSRDENRIRSRQGPPFLTETAIW</sequence>
<comment type="caution">
    <text evidence="2">The sequence shown here is derived from an EMBL/GenBank/DDBJ whole genome shotgun (WGS) entry which is preliminary data.</text>
</comment>
<dbReference type="Gene3D" id="1.10.150.60">
    <property type="entry name" value="ARID DNA-binding domain"/>
    <property type="match status" value="1"/>
</dbReference>
<dbReference type="SUPFAM" id="SSF46774">
    <property type="entry name" value="ARID-like"/>
    <property type="match status" value="1"/>
</dbReference>
<dbReference type="Pfam" id="PF01388">
    <property type="entry name" value="ARID"/>
    <property type="match status" value="1"/>
</dbReference>
<dbReference type="GO" id="GO:0003677">
    <property type="term" value="F:DNA binding"/>
    <property type="evidence" value="ECO:0007669"/>
    <property type="project" value="InterPro"/>
</dbReference>
<dbReference type="AlphaFoldDB" id="E1EWZ9"/>
<name>E1EWZ9_GIAIA</name>
<evidence type="ECO:0000259" key="1">
    <source>
        <dbReference type="PROSITE" id="PS51011"/>
    </source>
</evidence>
<gene>
    <name evidence="2" type="ORF">GLP15_123</name>
</gene>
<evidence type="ECO:0000313" key="2">
    <source>
        <dbReference type="EMBL" id="EFO65252.1"/>
    </source>
</evidence>
<evidence type="ECO:0000313" key="3">
    <source>
        <dbReference type="Proteomes" id="UP000008974"/>
    </source>
</evidence>
<dbReference type="InterPro" id="IPR001606">
    <property type="entry name" value="ARID_dom"/>
</dbReference>
<reference evidence="2 3" key="1">
    <citation type="journal article" date="2010" name="BMC Genomics">
        <title>Genome analysis and comparative genomics of a Giardia intestinalis assemblage E isolate.</title>
        <authorList>
            <person name="Jerlstrom-Hultqvist J."/>
            <person name="Franzen O."/>
            <person name="Ankarklev J."/>
            <person name="Xu F."/>
            <person name="Nohynkova E."/>
            <person name="Andersson J.O."/>
            <person name="Svard S.G."/>
            <person name="Andersson B."/>
        </authorList>
    </citation>
    <scope>NUCLEOTIDE SEQUENCE [LARGE SCALE GENOMIC DNA]</scope>
    <source>
        <strain evidence="2 3">P15</strain>
    </source>
</reference>
<dbReference type="PROSITE" id="PS51011">
    <property type="entry name" value="ARID"/>
    <property type="match status" value="1"/>
</dbReference>
<dbReference type="CDD" id="cd16100">
    <property type="entry name" value="ARID"/>
    <property type="match status" value="1"/>
</dbReference>
<dbReference type="EMBL" id="ACVC01000035">
    <property type="protein sequence ID" value="EFO65252.1"/>
    <property type="molecule type" value="Genomic_DNA"/>
</dbReference>
<dbReference type="VEuPathDB" id="GiardiaDB:GLP15_123"/>
<dbReference type="OrthoDB" id="10253739at2759"/>
<proteinExistence type="predicted"/>